<organism evidence="1">
    <name type="scientific">marine sediment metagenome</name>
    <dbReference type="NCBI Taxonomy" id="412755"/>
    <lineage>
        <taxon>unclassified sequences</taxon>
        <taxon>metagenomes</taxon>
        <taxon>ecological metagenomes</taxon>
    </lineage>
</organism>
<reference evidence="1" key="1">
    <citation type="journal article" date="2015" name="Nature">
        <title>Complex archaea that bridge the gap between prokaryotes and eukaryotes.</title>
        <authorList>
            <person name="Spang A."/>
            <person name="Saw J.H."/>
            <person name="Jorgensen S.L."/>
            <person name="Zaremba-Niedzwiedzka K."/>
            <person name="Martijn J."/>
            <person name="Lind A.E."/>
            <person name="van Eijk R."/>
            <person name="Schleper C."/>
            <person name="Guy L."/>
            <person name="Ettema T.J."/>
        </authorList>
    </citation>
    <scope>NUCLEOTIDE SEQUENCE</scope>
</reference>
<name>A0A0F9AR69_9ZZZZ</name>
<dbReference type="AlphaFoldDB" id="A0A0F9AR69"/>
<proteinExistence type="predicted"/>
<accession>A0A0F9AR69</accession>
<evidence type="ECO:0000313" key="1">
    <source>
        <dbReference type="EMBL" id="KKK74691.1"/>
    </source>
</evidence>
<gene>
    <name evidence="1" type="ORF">LCGC14_2881230</name>
</gene>
<comment type="caution">
    <text evidence="1">The sequence shown here is derived from an EMBL/GenBank/DDBJ whole genome shotgun (WGS) entry which is preliminary data.</text>
</comment>
<sequence length="104" mass="11441">MKPERTERVCWACQHRGNRAGDCHIYCKKAFNPEANPLAEVFAILGGAGRTALPPATESCSFKPSITSWPGCGMWPSNFDGSIVLDCAGYEATTKDRRRDSARF</sequence>
<protein>
    <submittedName>
        <fullName evidence="1">Uncharacterized protein</fullName>
    </submittedName>
</protein>
<dbReference type="EMBL" id="LAZR01056200">
    <property type="protein sequence ID" value="KKK74691.1"/>
    <property type="molecule type" value="Genomic_DNA"/>
</dbReference>